<gene>
    <name evidence="1" type="ORF">PYCCODRAFT_842560</name>
</gene>
<dbReference type="Proteomes" id="UP000193067">
    <property type="component" value="Unassembled WGS sequence"/>
</dbReference>
<accession>A0A1Y2IFM0</accession>
<sequence>MRFTANVAQLPPLCYFDSDDSSPMVHLGRRSYSNLPNGRSSRIERDQDTEHLLQEAHYSAQPTCIGPFESRIAMLPVNTHIASELGDHDPLLSIRLQPRMYLDMLYTGNSPVPEPDHRYLNVHAVWRVEYVTGHGPYGGARISMDMKDQDRLSFGSSRSISEEGQLIRRLDIGITHWAGELIIKELLSPVHRTQRAVNREFYVQLRYGTTLGDLIRPAISSGMDMFWFQPFEGSWVGCTDFLLQHFYVLWKNETIISPPQDFYTRIARMWVSRRYYEYVPVPMGEWIPTGPRGQSPRYVRQLDHYMPYGEAYMRSNSLIPNPVVTSRYKGVLYYSETELPVPQAIRRTLPYWPPNEVV</sequence>
<name>A0A1Y2IFM0_TRAC3</name>
<dbReference type="AlphaFoldDB" id="A0A1Y2IFM0"/>
<reference evidence="1 2" key="1">
    <citation type="journal article" date="2015" name="Biotechnol. Biofuels">
        <title>Enhanced degradation of softwood versus hardwood by the white-rot fungus Pycnoporus coccineus.</title>
        <authorList>
            <person name="Couturier M."/>
            <person name="Navarro D."/>
            <person name="Chevret D."/>
            <person name="Henrissat B."/>
            <person name="Piumi F."/>
            <person name="Ruiz-Duenas F.J."/>
            <person name="Martinez A.T."/>
            <person name="Grigoriev I.V."/>
            <person name="Riley R."/>
            <person name="Lipzen A."/>
            <person name="Berrin J.G."/>
            <person name="Master E.R."/>
            <person name="Rosso M.N."/>
        </authorList>
    </citation>
    <scope>NUCLEOTIDE SEQUENCE [LARGE SCALE GENOMIC DNA]</scope>
    <source>
        <strain evidence="1 2">BRFM310</strain>
    </source>
</reference>
<organism evidence="1 2">
    <name type="scientific">Trametes coccinea (strain BRFM310)</name>
    <name type="common">Pycnoporus coccineus</name>
    <dbReference type="NCBI Taxonomy" id="1353009"/>
    <lineage>
        <taxon>Eukaryota</taxon>
        <taxon>Fungi</taxon>
        <taxon>Dikarya</taxon>
        <taxon>Basidiomycota</taxon>
        <taxon>Agaricomycotina</taxon>
        <taxon>Agaricomycetes</taxon>
        <taxon>Polyporales</taxon>
        <taxon>Polyporaceae</taxon>
        <taxon>Trametes</taxon>
    </lineage>
</organism>
<evidence type="ECO:0000313" key="2">
    <source>
        <dbReference type="Proteomes" id="UP000193067"/>
    </source>
</evidence>
<dbReference type="EMBL" id="KZ084128">
    <property type="protein sequence ID" value="OSC99403.1"/>
    <property type="molecule type" value="Genomic_DNA"/>
</dbReference>
<evidence type="ECO:0000313" key="1">
    <source>
        <dbReference type="EMBL" id="OSC99403.1"/>
    </source>
</evidence>
<protein>
    <submittedName>
        <fullName evidence="1">Uncharacterized protein</fullName>
    </submittedName>
</protein>
<proteinExistence type="predicted"/>
<keyword evidence="2" id="KW-1185">Reference proteome</keyword>